<dbReference type="AlphaFoldDB" id="A0A7X4HD33"/>
<evidence type="ECO:0000256" key="1">
    <source>
        <dbReference type="ARBA" id="ARBA00004651"/>
    </source>
</evidence>
<evidence type="ECO:0000256" key="4">
    <source>
        <dbReference type="ARBA" id="ARBA00022692"/>
    </source>
</evidence>
<dbReference type="GO" id="GO:0005886">
    <property type="term" value="C:plasma membrane"/>
    <property type="evidence" value="ECO:0007669"/>
    <property type="project" value="UniProtKB-SubCell"/>
</dbReference>
<protein>
    <recommendedName>
        <fullName evidence="12">Bestrophin</fullName>
    </recommendedName>
</protein>
<dbReference type="PANTHER" id="PTHR33281:SF19">
    <property type="entry name" value="VOLTAGE-DEPENDENT ANION CHANNEL-FORMING PROTEIN YNEE"/>
    <property type="match status" value="1"/>
</dbReference>
<reference evidence="10 11" key="1">
    <citation type="submission" date="2019-12" db="EMBL/GenBank/DDBJ databases">
        <title>Novel species isolated from a subtropical stream in China.</title>
        <authorList>
            <person name="Lu H."/>
        </authorList>
    </citation>
    <scope>NUCLEOTIDE SEQUENCE [LARGE SCALE GENOMIC DNA]</scope>
    <source>
        <strain evidence="10 11">FT127W</strain>
    </source>
</reference>
<feature type="transmembrane region" description="Helical" evidence="9">
    <location>
        <begin position="12"/>
        <end position="34"/>
    </location>
</feature>
<dbReference type="InterPro" id="IPR044669">
    <property type="entry name" value="YneE/VCCN1/2-like"/>
</dbReference>
<proteinExistence type="inferred from homology"/>
<keyword evidence="5 9" id="KW-1133">Transmembrane helix</keyword>
<dbReference type="RefSeq" id="WP_161072699.1">
    <property type="nucleotide sequence ID" value="NZ_CP086370.1"/>
</dbReference>
<organism evidence="10 11">
    <name type="scientific">Pseudoduganella aquatica</name>
    <dbReference type="NCBI Taxonomy" id="2660641"/>
    <lineage>
        <taxon>Bacteria</taxon>
        <taxon>Pseudomonadati</taxon>
        <taxon>Pseudomonadota</taxon>
        <taxon>Betaproteobacteria</taxon>
        <taxon>Burkholderiales</taxon>
        <taxon>Oxalobacteraceae</taxon>
        <taxon>Telluria group</taxon>
        <taxon>Pseudoduganella</taxon>
    </lineage>
</organism>
<dbReference type="GO" id="GO:0005254">
    <property type="term" value="F:chloride channel activity"/>
    <property type="evidence" value="ECO:0007669"/>
    <property type="project" value="InterPro"/>
</dbReference>
<evidence type="ECO:0000313" key="10">
    <source>
        <dbReference type="EMBL" id="MYN08377.1"/>
    </source>
</evidence>
<dbReference type="PANTHER" id="PTHR33281">
    <property type="entry name" value="UPF0187 PROTEIN YNEE"/>
    <property type="match status" value="1"/>
</dbReference>
<keyword evidence="4 9" id="KW-0812">Transmembrane</keyword>
<feature type="transmembrane region" description="Helical" evidence="9">
    <location>
        <begin position="54"/>
        <end position="70"/>
    </location>
</feature>
<evidence type="ECO:0000256" key="2">
    <source>
        <dbReference type="ARBA" id="ARBA00022448"/>
    </source>
</evidence>
<dbReference type="EMBL" id="WWCU01000013">
    <property type="protein sequence ID" value="MYN08377.1"/>
    <property type="molecule type" value="Genomic_DNA"/>
</dbReference>
<comment type="subcellular location">
    <subcellularLocation>
        <location evidence="1">Cell membrane</location>
        <topology evidence="1">Multi-pass membrane protein</topology>
    </subcellularLocation>
</comment>
<comment type="similarity">
    <text evidence="8">Belongs to the anion channel-forming bestrophin (TC 1.A.46) family.</text>
</comment>
<gene>
    <name evidence="10" type="ORF">GTP77_13635</name>
</gene>
<evidence type="ECO:0000256" key="8">
    <source>
        <dbReference type="ARBA" id="ARBA00034708"/>
    </source>
</evidence>
<dbReference type="Proteomes" id="UP000450676">
    <property type="component" value="Unassembled WGS sequence"/>
</dbReference>
<evidence type="ECO:0000256" key="9">
    <source>
        <dbReference type="SAM" id="Phobius"/>
    </source>
</evidence>
<comment type="caution">
    <text evidence="10">The sequence shown here is derived from an EMBL/GenBank/DDBJ whole genome shotgun (WGS) entry which is preliminary data.</text>
</comment>
<keyword evidence="7 9" id="KW-0472">Membrane</keyword>
<keyword evidence="11" id="KW-1185">Reference proteome</keyword>
<dbReference type="Pfam" id="PF25539">
    <property type="entry name" value="Bestrophin_2"/>
    <property type="match status" value="1"/>
</dbReference>
<evidence type="ECO:0000313" key="11">
    <source>
        <dbReference type="Proteomes" id="UP000450676"/>
    </source>
</evidence>
<keyword evidence="6" id="KW-0406">Ion transport</keyword>
<sequence length="306" mass="33180">MIVRPPVNWLRLLFVWRGSVLPAILPQLLLMLFVSTVALETGGRIAGAKLPLDTAAFPLLGVSLAIFLAFRNNASYQRFTEARLCWGQLLIAARALTSQAISCFAAQPAALNQALFQRRLIAVVYALKHQLRGTDPMPELAGLLDAPELALLRGRSFLPVALLDAVRQMLVQAALRPPARGEVLMVLDRQVNALGAAVGACERISSTPIPYGYGVLLHRTVYLYCFLLPFGLVDAIGVATPLITVFVAYTFFALEAIAEQVAEPFGTAPNCLALNALTRQIERSVCEQYGVPMPAALQPDAGFRID</sequence>
<accession>A0A7X4HD33</accession>
<evidence type="ECO:0000256" key="5">
    <source>
        <dbReference type="ARBA" id="ARBA00022989"/>
    </source>
</evidence>
<evidence type="ECO:0008006" key="12">
    <source>
        <dbReference type="Google" id="ProtNLM"/>
    </source>
</evidence>
<evidence type="ECO:0000256" key="6">
    <source>
        <dbReference type="ARBA" id="ARBA00023065"/>
    </source>
</evidence>
<evidence type="ECO:0000256" key="3">
    <source>
        <dbReference type="ARBA" id="ARBA00022475"/>
    </source>
</evidence>
<name>A0A7X4HD33_9BURK</name>
<keyword evidence="2" id="KW-0813">Transport</keyword>
<keyword evidence="3" id="KW-1003">Cell membrane</keyword>
<feature type="transmembrane region" description="Helical" evidence="9">
    <location>
        <begin position="221"/>
        <end position="252"/>
    </location>
</feature>
<evidence type="ECO:0000256" key="7">
    <source>
        <dbReference type="ARBA" id="ARBA00023136"/>
    </source>
</evidence>